<dbReference type="SUPFAM" id="SSF53067">
    <property type="entry name" value="Actin-like ATPase domain"/>
    <property type="match status" value="2"/>
</dbReference>
<dbReference type="GO" id="GO:0005524">
    <property type="term" value="F:ATP binding"/>
    <property type="evidence" value="ECO:0007669"/>
    <property type="project" value="UniProtKB-KW"/>
</dbReference>
<evidence type="ECO:0000256" key="3">
    <source>
        <dbReference type="ARBA" id="ARBA00022741"/>
    </source>
</evidence>
<feature type="site" description="Transition state stabilizer" evidence="6">
    <location>
        <position position="245"/>
    </location>
</feature>
<dbReference type="GO" id="GO:0006085">
    <property type="term" value="P:acetyl-CoA biosynthetic process"/>
    <property type="evidence" value="ECO:0007669"/>
    <property type="project" value="UniProtKB-UniRule"/>
</dbReference>
<evidence type="ECO:0000256" key="6">
    <source>
        <dbReference type="HAMAP-Rule" id="MF_00020"/>
    </source>
</evidence>
<dbReference type="GO" id="GO:0008776">
    <property type="term" value="F:acetate kinase activity"/>
    <property type="evidence" value="ECO:0007669"/>
    <property type="project" value="UniProtKB-UniRule"/>
</dbReference>
<accession>B8FJC3</accession>
<feature type="binding site" evidence="6">
    <location>
        <begin position="212"/>
        <end position="216"/>
    </location>
    <ligand>
        <name>ATP</name>
        <dbReference type="ChEBI" id="CHEBI:30616"/>
    </ligand>
</feature>
<protein>
    <recommendedName>
        <fullName evidence="6">Acetate kinase</fullName>
        <ecNumber evidence="6">2.7.2.1</ecNumber>
    </recommendedName>
    <alternativeName>
        <fullName evidence="6">Acetokinase</fullName>
    </alternativeName>
</protein>
<comment type="catalytic activity">
    <reaction evidence="6">
        <text>acetate + ATP = acetyl phosphate + ADP</text>
        <dbReference type="Rhea" id="RHEA:11352"/>
        <dbReference type="ChEBI" id="CHEBI:22191"/>
        <dbReference type="ChEBI" id="CHEBI:30089"/>
        <dbReference type="ChEBI" id="CHEBI:30616"/>
        <dbReference type="ChEBI" id="CHEBI:456216"/>
        <dbReference type="EC" id="2.7.2.1"/>
    </reaction>
</comment>
<keyword evidence="5 6" id="KW-0067">ATP-binding</keyword>
<evidence type="ECO:0000256" key="1">
    <source>
        <dbReference type="ARBA" id="ARBA00008748"/>
    </source>
</evidence>
<dbReference type="GO" id="GO:0000287">
    <property type="term" value="F:magnesium ion binding"/>
    <property type="evidence" value="ECO:0007669"/>
    <property type="project" value="UniProtKB-UniRule"/>
</dbReference>
<dbReference type="PIRSF" id="PIRSF000722">
    <property type="entry name" value="Acetate_prop_kin"/>
    <property type="match status" value="1"/>
</dbReference>
<dbReference type="InterPro" id="IPR004372">
    <property type="entry name" value="Ac/propionate_kinase"/>
</dbReference>
<dbReference type="CDD" id="cd24010">
    <property type="entry name" value="ASKHA_NBD_AcK_PK"/>
    <property type="match status" value="1"/>
</dbReference>
<dbReference type="HAMAP" id="MF_00020">
    <property type="entry name" value="Acetate_kinase"/>
    <property type="match status" value="1"/>
</dbReference>
<feature type="binding site" evidence="6">
    <location>
        <position position="95"/>
    </location>
    <ligand>
        <name>substrate</name>
    </ligand>
</feature>
<dbReference type="InterPro" id="IPR023865">
    <property type="entry name" value="Aliphatic_acid_kinase_CS"/>
</dbReference>
<dbReference type="Proteomes" id="UP000000739">
    <property type="component" value="Chromosome"/>
</dbReference>
<feature type="binding site" evidence="6">
    <location>
        <position position="388"/>
    </location>
    <ligand>
        <name>Mg(2+)</name>
        <dbReference type="ChEBI" id="CHEBI:18420"/>
    </ligand>
</feature>
<comment type="pathway">
    <text evidence="6">Metabolic intermediate biosynthesis; acetyl-CoA biosynthesis; acetyl-CoA from acetate: step 1/2.</text>
</comment>
<dbReference type="eggNOG" id="COG0282">
    <property type="taxonomic scope" value="Bacteria"/>
</dbReference>
<evidence type="ECO:0000313" key="8">
    <source>
        <dbReference type="EMBL" id="ACL05592.1"/>
    </source>
</evidence>
<keyword evidence="6" id="KW-0963">Cytoplasm</keyword>
<dbReference type="EMBL" id="CP001322">
    <property type="protein sequence ID" value="ACL05592.1"/>
    <property type="molecule type" value="Genomic_DNA"/>
</dbReference>
<name>B8FJC3_DESAL</name>
<evidence type="ECO:0000256" key="7">
    <source>
        <dbReference type="RuleBase" id="RU003835"/>
    </source>
</evidence>
<reference evidence="8 9" key="1">
    <citation type="journal article" date="2012" name="Environ. Microbiol.">
        <title>The genome sequence of Desulfatibacillum alkenivorans AK-01: a blueprint for anaerobic alkane oxidation.</title>
        <authorList>
            <person name="Callaghan A.V."/>
            <person name="Morris B.E."/>
            <person name="Pereira I.A."/>
            <person name="McInerney M.J."/>
            <person name="Austin R.N."/>
            <person name="Groves J.T."/>
            <person name="Kukor J.J."/>
            <person name="Suflita J.M."/>
            <person name="Young L.Y."/>
            <person name="Zylstra G.J."/>
            <person name="Wawrik B."/>
        </authorList>
    </citation>
    <scope>NUCLEOTIDE SEQUENCE [LARGE SCALE GENOMIC DNA]</scope>
    <source>
        <strain evidence="8 9">AK-01</strain>
    </source>
</reference>
<evidence type="ECO:0000256" key="2">
    <source>
        <dbReference type="ARBA" id="ARBA00022679"/>
    </source>
</evidence>
<dbReference type="PANTHER" id="PTHR21060">
    <property type="entry name" value="ACETATE KINASE"/>
    <property type="match status" value="1"/>
</dbReference>
<comment type="subcellular location">
    <subcellularLocation>
        <location evidence="6">Cytoplasm</location>
    </subcellularLocation>
</comment>
<evidence type="ECO:0000256" key="4">
    <source>
        <dbReference type="ARBA" id="ARBA00022777"/>
    </source>
</evidence>
<dbReference type="AlphaFoldDB" id="B8FJC3"/>
<comment type="subunit">
    <text evidence="6">Homodimer.</text>
</comment>
<gene>
    <name evidence="6" type="primary">ackA</name>
    <name evidence="8" type="ordered locus">Dalk_3906</name>
</gene>
<dbReference type="NCBIfam" id="TIGR00016">
    <property type="entry name" value="ackA"/>
    <property type="match status" value="1"/>
</dbReference>
<comment type="similarity">
    <text evidence="1 6 7">Belongs to the acetokinase family.</text>
</comment>
<keyword evidence="9" id="KW-1185">Reference proteome</keyword>
<keyword evidence="4 6" id="KW-0418">Kinase</keyword>
<dbReference type="Pfam" id="PF00871">
    <property type="entry name" value="Acetate_kinase"/>
    <property type="match status" value="1"/>
</dbReference>
<dbReference type="InterPro" id="IPR000890">
    <property type="entry name" value="Aliphatic_acid_kin_short-chain"/>
</dbReference>
<dbReference type="PRINTS" id="PR00471">
    <property type="entry name" value="ACETATEKNASE"/>
</dbReference>
<keyword evidence="2 6" id="KW-0808">Transferase</keyword>
<organism evidence="8 9">
    <name type="scientific">Desulfatibacillum aliphaticivorans</name>
    <dbReference type="NCBI Taxonomy" id="218208"/>
    <lineage>
        <taxon>Bacteria</taxon>
        <taxon>Pseudomonadati</taxon>
        <taxon>Thermodesulfobacteriota</taxon>
        <taxon>Desulfobacteria</taxon>
        <taxon>Desulfobacterales</taxon>
        <taxon>Desulfatibacillaceae</taxon>
        <taxon>Desulfatibacillum</taxon>
    </lineage>
</organism>
<dbReference type="EC" id="2.7.2.1" evidence="6"/>
<dbReference type="PROSITE" id="PS01076">
    <property type="entry name" value="ACETATE_KINASE_2"/>
    <property type="match status" value="1"/>
</dbReference>
<dbReference type="PANTHER" id="PTHR21060:SF15">
    <property type="entry name" value="ACETATE KINASE-RELATED"/>
    <property type="match status" value="1"/>
</dbReference>
<feature type="active site" description="Proton donor/acceptor" evidence="6">
    <location>
        <position position="152"/>
    </location>
</feature>
<dbReference type="UniPathway" id="UPA00340">
    <property type="reaction ID" value="UER00458"/>
</dbReference>
<dbReference type="InterPro" id="IPR043129">
    <property type="entry name" value="ATPase_NBD"/>
</dbReference>
<feature type="binding site" evidence="6">
    <location>
        <position position="7"/>
    </location>
    <ligand>
        <name>Mg(2+)</name>
        <dbReference type="ChEBI" id="CHEBI:18420"/>
    </ligand>
</feature>
<feature type="binding site" evidence="6">
    <location>
        <begin position="334"/>
        <end position="338"/>
    </location>
    <ligand>
        <name>ATP</name>
        <dbReference type="ChEBI" id="CHEBI:30616"/>
    </ligand>
</feature>
<evidence type="ECO:0000256" key="5">
    <source>
        <dbReference type="ARBA" id="ARBA00022840"/>
    </source>
</evidence>
<keyword evidence="6" id="KW-0479">Metal-binding</keyword>
<dbReference type="KEGG" id="dal:Dalk_3906"/>
<dbReference type="GO" id="GO:0006083">
    <property type="term" value="P:acetate metabolic process"/>
    <property type="evidence" value="ECO:0007669"/>
    <property type="project" value="TreeGrafter"/>
</dbReference>
<feature type="binding site" evidence="6">
    <location>
        <begin position="286"/>
        <end position="288"/>
    </location>
    <ligand>
        <name>ATP</name>
        <dbReference type="ChEBI" id="CHEBI:30616"/>
    </ligand>
</feature>
<dbReference type="PROSITE" id="PS01075">
    <property type="entry name" value="ACETATE_KINASE_1"/>
    <property type="match status" value="1"/>
</dbReference>
<comment type="function">
    <text evidence="6">Catalyzes the formation of acetyl phosphate from acetate and ATP. Can also catalyze the reverse reaction.</text>
</comment>
<proteinExistence type="inferred from homology"/>
<keyword evidence="6" id="KW-0460">Magnesium</keyword>
<dbReference type="GO" id="GO:0005737">
    <property type="term" value="C:cytoplasm"/>
    <property type="evidence" value="ECO:0007669"/>
    <property type="project" value="UniProtKB-SubCell"/>
</dbReference>
<comment type="cofactor">
    <cofactor evidence="6">
        <name>Mg(2+)</name>
        <dbReference type="ChEBI" id="CHEBI:18420"/>
    </cofactor>
    <cofactor evidence="6">
        <name>Mn(2+)</name>
        <dbReference type="ChEBI" id="CHEBI:29035"/>
    </cofactor>
    <text evidence="6">Mg(2+). Can also accept Mn(2+).</text>
</comment>
<dbReference type="RefSeq" id="WP_015948641.1">
    <property type="nucleotide sequence ID" value="NC_011768.1"/>
</dbReference>
<dbReference type="Gene3D" id="3.30.420.40">
    <property type="match status" value="2"/>
</dbReference>
<dbReference type="HOGENOM" id="CLU_020352_0_1_7"/>
<evidence type="ECO:0000313" key="9">
    <source>
        <dbReference type="Proteomes" id="UP000000739"/>
    </source>
</evidence>
<sequence length="424" mass="46432">MKVLVINTGSSSIKYEFFAMEAEQRLAGGIVEKIGEGTSAVTHEKILESGEVLKLEEQGLIPDHEHGLKRVVELLRHPEYGVVENKSEIQAVGHRIVHGGDKLTETMVIDDKVIEELKETVPLAPLHNPGCILGIETARAVFSNAVHVAVFDTAFHRTIPPYAFMYALPWDMYKKHKVRKYGFHGTSHAYVAEQAARYLGKKPEEVNLITIHLGNGGSMAAVQGGKCVDTTMGMTPLAGLVMGTRCGDIDPAVMFYLGKRLGMNLRELDILLNKESGLKGLCGTNDMRELLKKKRTGDFHASLALEMYAYRIKKYIGAYMAVMGGLDAIVFTAGVGENCAEVRSLSCQGMEGLGISMDDEKNRAPGRGARRISTDESPVKIIVVPTNEELRIAQETRRVVGAASFRRYPSSSKCAEFSADTETA</sequence>
<feature type="site" description="Transition state stabilizer" evidence="6">
    <location>
        <position position="184"/>
    </location>
</feature>
<feature type="binding site" evidence="6">
    <location>
        <position position="14"/>
    </location>
    <ligand>
        <name>ATP</name>
        <dbReference type="ChEBI" id="CHEBI:30616"/>
    </ligand>
</feature>
<keyword evidence="3 6" id="KW-0547">Nucleotide-binding</keyword>